<keyword evidence="2" id="KW-1133">Transmembrane helix</keyword>
<evidence type="ECO:0000256" key="1">
    <source>
        <dbReference type="SAM" id="MobiDB-lite"/>
    </source>
</evidence>
<feature type="transmembrane region" description="Helical" evidence="2">
    <location>
        <begin position="53"/>
        <end position="71"/>
    </location>
</feature>
<evidence type="ECO:0000256" key="2">
    <source>
        <dbReference type="SAM" id="Phobius"/>
    </source>
</evidence>
<protein>
    <submittedName>
        <fullName evidence="3">Linker for activation of T-cells family member 1-like</fullName>
    </submittedName>
</protein>
<accession>A0AAW1B020</accession>
<keyword evidence="2" id="KW-0812">Transmembrane</keyword>
<sequence length="267" mass="29992">MGKEEGCSGRTSFLPERSNSTSSLLQQTSLHPDVEIETLDFAGGMDIFHTGDFFWMLALAVPVLVVLLVLCTDCRDPDLDTPAIDDYQYKPSTNIHSQTFRVLRRPPSPPWSTILSQPDLQSTGSAYSLCSQIPAFIRIEDNESVPSYENEEPPFVPDDDDNYIPGYIVVLPDVPITEQRKKDHASSESIMDQYENVPESQRHSLGEYMNVLEPAPIILDPCFVGTSDRENPRKGIRVERRICKDQFCTGASIHLCEGWVTTKDTFS</sequence>
<evidence type="ECO:0000313" key="3">
    <source>
        <dbReference type="EMBL" id="KAK9395473.1"/>
    </source>
</evidence>
<proteinExistence type="predicted"/>
<dbReference type="Proteomes" id="UP001474421">
    <property type="component" value="Unassembled WGS sequence"/>
</dbReference>
<dbReference type="AlphaFoldDB" id="A0AAW1B020"/>
<dbReference type="EMBL" id="JAOTOJ010000009">
    <property type="protein sequence ID" value="KAK9395473.1"/>
    <property type="molecule type" value="Genomic_DNA"/>
</dbReference>
<organism evidence="3 4">
    <name type="scientific">Crotalus adamanteus</name>
    <name type="common">Eastern diamondback rattlesnake</name>
    <dbReference type="NCBI Taxonomy" id="8729"/>
    <lineage>
        <taxon>Eukaryota</taxon>
        <taxon>Metazoa</taxon>
        <taxon>Chordata</taxon>
        <taxon>Craniata</taxon>
        <taxon>Vertebrata</taxon>
        <taxon>Euteleostomi</taxon>
        <taxon>Lepidosauria</taxon>
        <taxon>Squamata</taxon>
        <taxon>Bifurcata</taxon>
        <taxon>Unidentata</taxon>
        <taxon>Episquamata</taxon>
        <taxon>Toxicofera</taxon>
        <taxon>Serpentes</taxon>
        <taxon>Colubroidea</taxon>
        <taxon>Viperidae</taxon>
        <taxon>Crotalinae</taxon>
        <taxon>Crotalus</taxon>
    </lineage>
</organism>
<keyword evidence="4" id="KW-1185">Reference proteome</keyword>
<reference evidence="3 4" key="1">
    <citation type="journal article" date="2024" name="Proc. Natl. Acad. Sci. U.S.A.">
        <title>The genetic regulatory architecture and epigenomic basis for age-related changes in rattlesnake venom.</title>
        <authorList>
            <person name="Hogan M.P."/>
            <person name="Holding M.L."/>
            <person name="Nystrom G.S."/>
            <person name="Colston T.J."/>
            <person name="Bartlett D.A."/>
            <person name="Mason A.J."/>
            <person name="Ellsworth S.A."/>
            <person name="Rautsaw R.M."/>
            <person name="Lawrence K.C."/>
            <person name="Strickland J.L."/>
            <person name="He B."/>
            <person name="Fraser P."/>
            <person name="Margres M.J."/>
            <person name="Gilbert D.M."/>
            <person name="Gibbs H.L."/>
            <person name="Parkinson C.L."/>
            <person name="Rokyta D.R."/>
        </authorList>
    </citation>
    <scope>NUCLEOTIDE SEQUENCE [LARGE SCALE GENOMIC DNA]</scope>
    <source>
        <strain evidence="3">DRR0105</strain>
    </source>
</reference>
<keyword evidence="2" id="KW-0472">Membrane</keyword>
<name>A0AAW1B020_CROAD</name>
<comment type="caution">
    <text evidence="3">The sequence shown here is derived from an EMBL/GenBank/DDBJ whole genome shotgun (WGS) entry which is preliminary data.</text>
</comment>
<feature type="region of interest" description="Disordered" evidence="1">
    <location>
        <begin position="1"/>
        <end position="26"/>
    </location>
</feature>
<evidence type="ECO:0000313" key="4">
    <source>
        <dbReference type="Proteomes" id="UP001474421"/>
    </source>
</evidence>
<gene>
    <name evidence="3" type="ORF">NXF25_018834</name>
</gene>